<organism evidence="3 4">
    <name type="scientific">Vibrio metschnikovii</name>
    <dbReference type="NCBI Taxonomy" id="28172"/>
    <lineage>
        <taxon>Bacteria</taxon>
        <taxon>Pseudomonadati</taxon>
        <taxon>Pseudomonadota</taxon>
        <taxon>Gammaproteobacteria</taxon>
        <taxon>Vibrionales</taxon>
        <taxon>Vibrionaceae</taxon>
        <taxon>Vibrio</taxon>
    </lineage>
</organism>
<protein>
    <submittedName>
        <fullName evidence="3">Thiol:disulfide interchange protein DsbA/DsbL</fullName>
    </submittedName>
</protein>
<comment type="caution">
    <text evidence="3">The sequence shown here is derived from an EMBL/GenBank/DDBJ whole genome shotgun (WGS) entry which is preliminary data.</text>
</comment>
<dbReference type="InterPro" id="IPR050824">
    <property type="entry name" value="Thiol_disulfide_DsbA"/>
</dbReference>
<dbReference type="RefSeq" id="WP_187025471.1">
    <property type="nucleotide sequence ID" value="NZ_JACRUP010000002.1"/>
</dbReference>
<dbReference type="AlphaFoldDB" id="A0A9X0UHU4"/>
<evidence type="ECO:0000313" key="3">
    <source>
        <dbReference type="EMBL" id="MBC5850324.1"/>
    </source>
</evidence>
<dbReference type="Gene3D" id="3.40.30.10">
    <property type="entry name" value="Glutaredoxin"/>
    <property type="match status" value="1"/>
</dbReference>
<dbReference type="Proteomes" id="UP000615796">
    <property type="component" value="Unassembled WGS sequence"/>
</dbReference>
<keyword evidence="1" id="KW-0732">Signal</keyword>
<dbReference type="PANTHER" id="PTHR35891">
    <property type="entry name" value="THIOL:DISULFIDE INTERCHANGE PROTEIN DSBA"/>
    <property type="match status" value="1"/>
</dbReference>
<dbReference type="InterPro" id="IPR012336">
    <property type="entry name" value="Thioredoxin-like_fold"/>
</dbReference>
<evidence type="ECO:0000259" key="2">
    <source>
        <dbReference type="Pfam" id="PF13462"/>
    </source>
</evidence>
<keyword evidence="4" id="KW-1185">Reference proteome</keyword>
<dbReference type="PROSITE" id="PS51257">
    <property type="entry name" value="PROKAR_LIPOPROTEIN"/>
    <property type="match status" value="1"/>
</dbReference>
<gene>
    <name evidence="3" type="ORF">H8Q88_05040</name>
</gene>
<sequence length="208" mass="23137">MKKNFIRFCGLIISVVLILGCSEPTGPKQGVHYQKLSNPLSSPSLAPITEVFALTCTHCRTMETFLPELEQLTGQRFGKLHVTFNQGAQLGAIIYYSAVMQLDDIPDHDMMDDLFAAVQMPEGTTPAERKAAIDHAFHSRHIISPYDFNEMQQQQLMTMLASAEQMSTQSQINAVPTFIVNGKYLLLTSGHSDLANMAETLTYLLKQP</sequence>
<dbReference type="InterPro" id="IPR036249">
    <property type="entry name" value="Thioredoxin-like_sf"/>
</dbReference>
<evidence type="ECO:0000313" key="4">
    <source>
        <dbReference type="Proteomes" id="UP000615796"/>
    </source>
</evidence>
<dbReference type="EMBL" id="JACRUP010000002">
    <property type="protein sequence ID" value="MBC5850324.1"/>
    <property type="molecule type" value="Genomic_DNA"/>
</dbReference>
<accession>A0A9X0UHU4</accession>
<dbReference type="InterPro" id="IPR023205">
    <property type="entry name" value="DsbA/DsbL"/>
</dbReference>
<dbReference type="Pfam" id="PF13462">
    <property type="entry name" value="Thioredoxin_4"/>
    <property type="match status" value="1"/>
</dbReference>
<dbReference type="PANTHER" id="PTHR35891:SF2">
    <property type="entry name" value="THIOL:DISULFIDE INTERCHANGE PROTEIN DSBA"/>
    <property type="match status" value="1"/>
</dbReference>
<feature type="domain" description="Thioredoxin-like fold" evidence="2">
    <location>
        <begin position="48"/>
        <end position="185"/>
    </location>
</feature>
<evidence type="ECO:0000256" key="1">
    <source>
        <dbReference type="ARBA" id="ARBA00022729"/>
    </source>
</evidence>
<dbReference type="SUPFAM" id="SSF52833">
    <property type="entry name" value="Thioredoxin-like"/>
    <property type="match status" value="1"/>
</dbReference>
<name>A0A9X0UHU4_VIBME</name>
<reference evidence="3" key="1">
    <citation type="submission" date="2020-08" db="EMBL/GenBank/DDBJ databases">
        <title>Genome Sequencing and Pan-Genome Analysis of Migratory bird Vibrio Strains, Inner Mongolia.</title>
        <authorList>
            <person name="Zheng L."/>
        </authorList>
    </citation>
    <scope>NUCLEOTIDE SEQUENCE</scope>
    <source>
        <strain evidence="3">M13F</strain>
    </source>
</reference>
<proteinExistence type="predicted"/>
<dbReference type="CDD" id="cd03019">
    <property type="entry name" value="DsbA_DsbA"/>
    <property type="match status" value="1"/>
</dbReference>